<keyword evidence="4 8" id="KW-0689">Ribosomal protein</keyword>
<dbReference type="PROSITE" id="PS50881">
    <property type="entry name" value="S5_DSRBD"/>
    <property type="match status" value="1"/>
</dbReference>
<dbReference type="Proteomes" id="UP000249146">
    <property type="component" value="Unassembled WGS sequence"/>
</dbReference>
<dbReference type="SMR" id="A0A142V908"/>
<keyword evidence="2 8" id="KW-0699">rRNA-binding</keyword>
<evidence type="ECO:0000256" key="8">
    <source>
        <dbReference type="HAMAP-Rule" id="MF_01307"/>
    </source>
</evidence>
<accession>A0A142V908</accession>
<evidence type="ECO:0000313" key="13">
    <source>
        <dbReference type="EMBL" id="RAL69478.1"/>
    </source>
</evidence>
<evidence type="ECO:0000313" key="14">
    <source>
        <dbReference type="EMBL" id="RAL70792.1"/>
    </source>
</evidence>
<comment type="domain">
    <text evidence="8">The N-terminal domain interacts with the head of the 30S subunit; the C-terminal domain interacts with the body and contacts protein S4. The interaction surface between S4 and S5 is involved in control of translational fidelity.</text>
</comment>
<dbReference type="SUPFAM" id="SSF54768">
    <property type="entry name" value="dsRNA-binding domain-like"/>
    <property type="match status" value="1"/>
</dbReference>
<dbReference type="InterPro" id="IPR005712">
    <property type="entry name" value="Ribosomal_uS5_bac-type"/>
</dbReference>
<evidence type="ECO:0000313" key="11">
    <source>
        <dbReference type="EMBL" id="AMU86258.1"/>
    </source>
</evidence>
<keyword evidence="3 8" id="KW-0694">RNA-binding</keyword>
<dbReference type="EMBL" id="CP011127">
    <property type="protein sequence ID" value="AMU86258.1"/>
    <property type="molecule type" value="Genomic_DNA"/>
</dbReference>
<sequence>MLAKVERIDPSELELNDKLIFINRVTKVVKGGKRMGFAALVVTGDGKNHVGIGVGKAKEVPSAISKASANAKRNLSRILLNGTTVPHEIVFKYGAAQVLLKPAAPGTGIIAGGSVRAVLESTGIKDVLTKSMGCSNKANVAKATLGGLTAMRDPKATVTKRRSSLKEEATGG</sequence>
<dbReference type="HAMAP" id="MF_01307_B">
    <property type="entry name" value="Ribosomal_uS5_B"/>
    <property type="match status" value="1"/>
</dbReference>
<evidence type="ECO:0000259" key="10">
    <source>
        <dbReference type="PROSITE" id="PS50881"/>
    </source>
</evidence>
<dbReference type="InterPro" id="IPR013810">
    <property type="entry name" value="Ribosomal_uS5_N"/>
</dbReference>
<dbReference type="InterPro" id="IPR020568">
    <property type="entry name" value="Ribosomal_Su5_D2-typ_SF"/>
</dbReference>
<name>A0A142V908_9CHLR</name>
<dbReference type="GO" id="GO:0022627">
    <property type="term" value="C:cytosolic small ribosomal subunit"/>
    <property type="evidence" value="ECO:0007669"/>
    <property type="project" value="TreeGrafter"/>
</dbReference>
<dbReference type="NCBIfam" id="TIGR01021">
    <property type="entry name" value="rpsE_bact"/>
    <property type="match status" value="1"/>
</dbReference>
<reference evidence="11 15" key="1">
    <citation type="submission" date="2015-03" db="EMBL/GenBank/DDBJ databases">
        <title>Genomic characterization of Dehalococcoides mccartyi strain 11a5, an unusal plasmid-containing chloroethene dechlorinator.</title>
        <authorList>
            <person name="Zhao S."/>
            <person name="Ding C."/>
            <person name="He J."/>
        </authorList>
    </citation>
    <scope>NUCLEOTIDE SEQUENCE [LARGE SCALE GENOMIC DNA]</scope>
    <source>
        <strain evidence="11 15">11a5</strain>
    </source>
</reference>
<dbReference type="Pfam" id="PF00333">
    <property type="entry name" value="Ribosomal_S5"/>
    <property type="match status" value="1"/>
</dbReference>
<dbReference type="EMBL" id="QGLD01000008">
    <property type="protein sequence ID" value="RAL70792.1"/>
    <property type="molecule type" value="Genomic_DNA"/>
</dbReference>
<comment type="similarity">
    <text evidence="1 8 9">Belongs to the universal ribosomal protein uS5 family.</text>
</comment>
<dbReference type="Gene3D" id="3.30.230.10">
    <property type="match status" value="1"/>
</dbReference>
<reference evidence="12 16" key="2">
    <citation type="journal article" date="2017" name="FEMS Microbiol. Ecol.">
        <title>Reconstructed genomes of novel Dehalococcoides mccartyi strains from 1,2,3,4-tetrachlorodibenzo-p-dioxin-dechlorinating enrichment cultures reveal divergent reductive dehalogenase gene profiles.</title>
        <authorList>
            <person name="Dam H.T."/>
            <person name="Vollmers J."/>
            <person name="Kaster A.K."/>
            <person name="Haggblom M.M."/>
        </authorList>
    </citation>
    <scope>NUCLEOTIDE SEQUENCE [LARGE SCALE GENOMIC DNA]</scope>
    <source>
        <strain evidence="12 16">H1-3-2.001</strain>
    </source>
</reference>
<organism evidence="11 15">
    <name type="scientific">Dehalococcoides mccartyi</name>
    <dbReference type="NCBI Taxonomy" id="61435"/>
    <lineage>
        <taxon>Bacteria</taxon>
        <taxon>Bacillati</taxon>
        <taxon>Chloroflexota</taxon>
        <taxon>Dehalococcoidia</taxon>
        <taxon>Dehalococcoidales</taxon>
        <taxon>Dehalococcoidaceae</taxon>
        <taxon>Dehalococcoides</taxon>
    </lineage>
</organism>
<dbReference type="Proteomes" id="UP000233649">
    <property type="component" value="Unassembled WGS sequence"/>
</dbReference>
<dbReference type="Pfam" id="PF03719">
    <property type="entry name" value="Ribosomal_S5_C"/>
    <property type="match status" value="1"/>
</dbReference>
<evidence type="ECO:0000256" key="7">
    <source>
        <dbReference type="ARBA" id="ARBA00062000"/>
    </source>
</evidence>
<dbReference type="OMA" id="GIKDVWT"/>
<evidence type="ECO:0000256" key="9">
    <source>
        <dbReference type="RuleBase" id="RU003823"/>
    </source>
</evidence>
<dbReference type="Proteomes" id="UP000248786">
    <property type="component" value="Unassembled WGS sequence"/>
</dbReference>
<evidence type="ECO:0000313" key="15">
    <source>
        <dbReference type="Proteomes" id="UP000076394"/>
    </source>
</evidence>
<protein>
    <recommendedName>
        <fullName evidence="6 8">Small ribosomal subunit protein uS5</fullName>
    </recommendedName>
</protein>
<dbReference type="FunFam" id="3.30.230.10:FF:000002">
    <property type="entry name" value="30S ribosomal protein S5"/>
    <property type="match status" value="1"/>
</dbReference>
<comment type="function">
    <text evidence="8">With S4 and S12 plays an important role in translational accuracy.</text>
</comment>
<dbReference type="PANTHER" id="PTHR13718">
    <property type="entry name" value="RIBOSOMAL S SUBUNIT"/>
    <property type="match status" value="1"/>
</dbReference>
<evidence type="ECO:0000313" key="12">
    <source>
        <dbReference type="EMBL" id="PKH48116.1"/>
    </source>
</evidence>
<evidence type="ECO:0000256" key="6">
    <source>
        <dbReference type="ARBA" id="ARBA00035255"/>
    </source>
</evidence>
<dbReference type="PANTHER" id="PTHR13718:SF61">
    <property type="entry name" value="SMALL RIBOSOMAL SUBUNIT PROTEIN US5M"/>
    <property type="match status" value="1"/>
</dbReference>
<dbReference type="FunFam" id="3.30.160.20:FF:000001">
    <property type="entry name" value="30S ribosomal protein S5"/>
    <property type="match status" value="1"/>
</dbReference>
<dbReference type="SUPFAM" id="SSF54211">
    <property type="entry name" value="Ribosomal protein S5 domain 2-like"/>
    <property type="match status" value="1"/>
</dbReference>
<evidence type="ECO:0000313" key="16">
    <source>
        <dbReference type="Proteomes" id="UP000233649"/>
    </source>
</evidence>
<dbReference type="GO" id="GO:0003735">
    <property type="term" value="F:structural constituent of ribosome"/>
    <property type="evidence" value="ECO:0007669"/>
    <property type="project" value="UniProtKB-UniRule"/>
</dbReference>
<reference evidence="17 18" key="3">
    <citation type="submission" date="2018-05" db="EMBL/GenBank/DDBJ databases">
        <title>Draft genome sequences of Dehalococcoides mccartyi strains RC and KS.</title>
        <authorList>
            <person name="Higgins S.A."/>
            <person name="Padilla-Crespo E."/>
            <person name="Loeffler F.E."/>
        </authorList>
    </citation>
    <scope>NUCLEOTIDE SEQUENCE [LARGE SCALE GENOMIC DNA]</scope>
    <source>
        <strain evidence="14 17">KS</strain>
        <strain evidence="13 18">RC</strain>
    </source>
</reference>
<dbReference type="InterPro" id="IPR005324">
    <property type="entry name" value="Ribosomal_uS5_C"/>
</dbReference>
<evidence type="ECO:0000256" key="5">
    <source>
        <dbReference type="ARBA" id="ARBA00023274"/>
    </source>
</evidence>
<dbReference type="GO" id="GO:0006412">
    <property type="term" value="P:translation"/>
    <property type="evidence" value="ECO:0007669"/>
    <property type="project" value="UniProtKB-UniRule"/>
</dbReference>
<proteinExistence type="inferred from homology"/>
<evidence type="ECO:0000256" key="1">
    <source>
        <dbReference type="ARBA" id="ARBA00008945"/>
    </source>
</evidence>
<dbReference type="RefSeq" id="WP_011309011.1">
    <property type="nucleotide sequence ID" value="NZ_AP024514.1"/>
</dbReference>
<feature type="domain" description="S5 DRBM" evidence="10">
    <location>
        <begin position="15"/>
        <end position="78"/>
    </location>
</feature>
<dbReference type="Gene3D" id="3.30.160.20">
    <property type="match status" value="1"/>
</dbReference>
<comment type="function">
    <text evidence="8">Located at the back of the 30S subunit body where it stabilizes the conformation of the head with respect to the body.</text>
</comment>
<evidence type="ECO:0000313" key="18">
    <source>
        <dbReference type="Proteomes" id="UP000249146"/>
    </source>
</evidence>
<evidence type="ECO:0000313" key="17">
    <source>
        <dbReference type="Proteomes" id="UP000248786"/>
    </source>
</evidence>
<evidence type="ECO:0000256" key="2">
    <source>
        <dbReference type="ARBA" id="ARBA00022730"/>
    </source>
</evidence>
<dbReference type="GO" id="GO:0042254">
    <property type="term" value="P:ribosome biogenesis"/>
    <property type="evidence" value="ECO:0007669"/>
    <property type="project" value="UniProtKB-ARBA"/>
</dbReference>
<dbReference type="EMBL" id="QGLC01000009">
    <property type="protein sequence ID" value="RAL69478.1"/>
    <property type="molecule type" value="Genomic_DNA"/>
</dbReference>
<dbReference type="GO" id="GO:0019843">
    <property type="term" value="F:rRNA binding"/>
    <property type="evidence" value="ECO:0007669"/>
    <property type="project" value="UniProtKB-UniRule"/>
</dbReference>
<dbReference type="InterPro" id="IPR014721">
    <property type="entry name" value="Ribsml_uS5_D2-typ_fold_subgr"/>
</dbReference>
<evidence type="ECO:0000256" key="3">
    <source>
        <dbReference type="ARBA" id="ARBA00022884"/>
    </source>
</evidence>
<dbReference type="EMBL" id="PHFD01000012">
    <property type="protein sequence ID" value="PKH48116.1"/>
    <property type="molecule type" value="Genomic_DNA"/>
</dbReference>
<evidence type="ECO:0000256" key="4">
    <source>
        <dbReference type="ARBA" id="ARBA00022980"/>
    </source>
</evidence>
<dbReference type="InterPro" id="IPR000851">
    <property type="entry name" value="Ribosomal_uS5"/>
</dbReference>
<dbReference type="OrthoDB" id="9809045at2"/>
<dbReference type="Proteomes" id="UP000076394">
    <property type="component" value="Chromosome"/>
</dbReference>
<keyword evidence="5 8" id="KW-0687">Ribonucleoprotein</keyword>
<comment type="subunit">
    <text evidence="7 8">Part of the 30S ribosomal subunit. Contacts proteins S4 and S8.</text>
</comment>
<gene>
    <name evidence="8" type="primary">rpsE</name>
    <name evidence="14" type="ORF">C1G86_0448</name>
    <name evidence="13" type="ORF">C1G87_0462</name>
    <name evidence="12" type="ORF">CVH13_00036</name>
    <name evidence="11" type="ORF">Dm11a5_0432</name>
</gene>
<dbReference type="AlphaFoldDB" id="A0A142V908"/>
<dbReference type="PATRIC" id="fig|61435.13.peg.463"/>